<keyword evidence="2" id="KW-1185">Reference proteome</keyword>
<gene>
    <name evidence="1" type="ORF">ME3_36</name>
</gene>
<proteinExistence type="predicted"/>
<organism evidence="1 2">
    <name type="scientific">Acinetobacter phage vB_AbaM_ME3</name>
    <dbReference type="NCBI Taxonomy" id="1837876"/>
    <lineage>
        <taxon>Viruses</taxon>
        <taxon>Duplodnaviria</taxon>
        <taxon>Heunggongvirae</taxon>
        <taxon>Uroviricota</taxon>
        <taxon>Caudoviricetes</taxon>
        <taxon>Metrivirus</taxon>
        <taxon>Metrivirus ME3</taxon>
    </lineage>
</organism>
<name>A0A172Q021_9CAUD</name>
<reference evidence="2" key="1">
    <citation type="submission" date="2016-03" db="EMBL/GenBank/DDBJ databases">
        <title>Characterization of Acinetobacter baumannii phage vB_AbaM_ME3.</title>
        <authorList>
            <person name="Buttimer C.T.H."/>
            <person name="Elbreki M."/>
            <person name="Coffey A."/>
        </authorList>
    </citation>
    <scope>NUCLEOTIDE SEQUENCE [LARGE SCALE GENOMIC DNA]</scope>
</reference>
<dbReference type="EMBL" id="KU935715">
    <property type="protein sequence ID" value="AND75197.1"/>
    <property type="molecule type" value="Genomic_DNA"/>
</dbReference>
<sequence length="1603" mass="176578">MDKRLAAVAAGALGAAYTTDIFENPITGVVNAGIGAAMGSMLILPEVDVRNLAKVVTGVKQDEASILDRASSGISKQEEKLRTNFSTRVESFIDSFMKYSEGDGLENGFKENLDTVIKNSKSIETILKSRGYNNIPSLPEDPAKFSEFLKGLTNKHDISSIIPLFSEDAIDFVNTNAVNAPKVSQYTTRIDGSLSQEDKIKKLASVFETQFGNKVEDAMDKASMFVKRAVGDIKISDGSIILNDVVDSKSVTVPITSYDANGIRYHNAGNGRAMAVKGFSPFASLYMNEGVSSYAYDFADGRRLVTLEDVERGLDPEMMLKFLPEKSPMADYVGNMKKLISYDASEAAHEIIDGPNFTVTSPQLKNLSTITSLEYQLNIDSQGNINHNRPLVTPSSYLQKEGGGSAVADIVINKLSIDNKRAHKYGIGTSGNKSLDIQTNPNKGTIGMFVPKTRNPSGSVLRDTAPVKRGQGMQALDMIYGNFIKDNYASAQVVNKLDINNAKAFNEFAVALTGQNQTILADGFGLFNKGHSEAFSIKTTAELAIPLDNRTLMLNKDLKEALESPNLNDFLREKGGINIGTDILGYDANGRPFQLGKQFSEGIIKSGRRDNNGRLLLSIDARFNPQSEESLKFFSVGSKSLAEGIEQTRFNILASVGSLMNEGLVSFQNNVLTANDTAPEALKLALGNGLGLDDIKRLDQNRHFSVFMRQDVSMITEASKTGMSDLQHLLNASPDDELFQEFAKAHNITKLLMDNPAQKRSIVTAAFLMQENKANEDITSAIATRLMKPLQDLKNQVSGSKDYRSIVNLMNAGIIPKTKNFTPELIDQAINNVASAWRSATSINKYYKGDRLAQMEDLTRLVALSGIDSDLRGGVSSTIGTVNKGRANVGTGNKASMSWVARTSLLGSGYSRKQLDLFGKIDDGLLYEVNSLQRETAFQTKSVNSFITGREKELSSILMNTTPEQRISRLRSAFAYDSKNPYISYNFNYTDHDIKSLNFSLISTTRSGKFDFKDRELIKELESKRLDLLNLDIAWGRASGKEKTRLGKELKAALDSYTTYRTNMLSGDNSLMKGALKLYNESSGIYEVKPVGGAAERLFAKSELNADGSYKGISDKVVMSKGGVREWASRLGIKAKDIELLDTEELGKGEQSLKRVMYRDADNRLVPLSLMASREPAQGTMSSQLLDVVLDSTIDHNDTALFFSRGSAAWSIMMGGDHDQDQAAVLGNKHSYSEYRDLKNTADTIRERNATHLNDSLLMSPKGSTKSAVTLNNFGSLAEYSEYNNKSAMQGTIRKDISPMATEFKINVSEAVKKRFYGDADLITEAENALYRSVEGLLKTSHISTEDFTGTMAIQQLDFARRQYVEGVYDSDKYEKVLREHIPSILGYDENKPNAERLSNIVDNLVSAEIDQAKRVHREAFTPTQINKGERSAAQTTANIGSILKAQDIVDVEEGIDMARSPQQLYHGATDAIMDTFKRNKSLIAVGLSAMAGVSLLAREQPSFSDSRDNVRMHNTQMLQQRIDPETVETGIETNVNRTNYIQPQYNSNKAVRMSGDFVEQSYNTYEQFPSDLMDSADTQVQSLQNAVFGNDMRNARLNITDL</sequence>
<protein>
    <submittedName>
        <fullName evidence="1">Uncharacterized protein</fullName>
    </submittedName>
</protein>
<accession>A0A172Q021</accession>
<evidence type="ECO:0000313" key="2">
    <source>
        <dbReference type="Proteomes" id="UP000225947"/>
    </source>
</evidence>
<dbReference type="Proteomes" id="UP000225947">
    <property type="component" value="Segment"/>
</dbReference>
<evidence type="ECO:0000313" key="1">
    <source>
        <dbReference type="EMBL" id="AND75197.1"/>
    </source>
</evidence>